<sequence length="291" mass="34285">MAAIGELIRKIRMDKGMTQSETSKGILSRSHLSELEHNNYYPTYDKMILLINRLGLSLEEFEDELHQKEFYFEDYYIKRTNDLSTRSKIDELATFLENEFTEEIASRSLRLYHKRLNMLGLVDYVQHKGQVNSDLYQPIFNYLLKCQNWRSYEVTLLSNAIFLAEYFVAKVLAKQFLTKFHNDWNHSVAHKIPVFFNNLSEMALMNQEPNNALNYCAISRSYTVKNHDLYNQLIGNITAHMANCILLIGKEDEIVKDLQLFIHLGYEDTADYYHNLCAELKINLNWRLRAI</sequence>
<organism evidence="2 3">
    <name type="scientific">Sporolactobacillus shoreae</name>
    <dbReference type="NCBI Taxonomy" id="1465501"/>
    <lineage>
        <taxon>Bacteria</taxon>
        <taxon>Bacillati</taxon>
        <taxon>Bacillota</taxon>
        <taxon>Bacilli</taxon>
        <taxon>Bacillales</taxon>
        <taxon>Sporolactobacillaceae</taxon>
        <taxon>Sporolactobacillus</taxon>
    </lineage>
</organism>
<dbReference type="Pfam" id="PF01381">
    <property type="entry name" value="HTH_3"/>
    <property type="match status" value="1"/>
</dbReference>
<dbReference type="Gene3D" id="1.25.40.10">
    <property type="entry name" value="Tetratricopeptide repeat domain"/>
    <property type="match status" value="1"/>
</dbReference>
<dbReference type="PROSITE" id="PS50943">
    <property type="entry name" value="HTH_CROC1"/>
    <property type="match status" value="1"/>
</dbReference>
<evidence type="ECO:0000313" key="2">
    <source>
        <dbReference type="EMBL" id="TGA98278.1"/>
    </source>
</evidence>
<dbReference type="InterPro" id="IPR011990">
    <property type="entry name" value="TPR-like_helical_dom_sf"/>
</dbReference>
<dbReference type="GO" id="GO:0003677">
    <property type="term" value="F:DNA binding"/>
    <property type="evidence" value="ECO:0007669"/>
    <property type="project" value="InterPro"/>
</dbReference>
<accession>A0A4Z0GPT2</accession>
<keyword evidence="3" id="KW-1185">Reference proteome</keyword>
<evidence type="ECO:0000313" key="3">
    <source>
        <dbReference type="Proteomes" id="UP000298347"/>
    </source>
</evidence>
<dbReference type="SMART" id="SM00530">
    <property type="entry name" value="HTH_XRE"/>
    <property type="match status" value="1"/>
</dbReference>
<dbReference type="InterPro" id="IPR010057">
    <property type="entry name" value="Transcription_activator_Rgg_C"/>
</dbReference>
<dbReference type="InterPro" id="IPR001387">
    <property type="entry name" value="Cro/C1-type_HTH"/>
</dbReference>
<reference evidence="2 3" key="1">
    <citation type="journal article" date="2015" name="Int. J. Syst. Evol. Microbiol.">
        <title>Sporolactobacillus shoreae sp. nov. and Sporolactobacillus spathodeae sp. nov., two spore-forming lactic acid bacteria isolated from tree barks in Thailand.</title>
        <authorList>
            <person name="Thamacharoensuk T."/>
            <person name="Kitahara M."/>
            <person name="Ohkuma M."/>
            <person name="Thongchul N."/>
            <person name="Tanasupawat S."/>
        </authorList>
    </citation>
    <scope>NUCLEOTIDE SEQUENCE [LARGE SCALE GENOMIC DNA]</scope>
    <source>
        <strain evidence="2 3">BK92</strain>
    </source>
</reference>
<dbReference type="SUPFAM" id="SSF47413">
    <property type="entry name" value="lambda repressor-like DNA-binding domains"/>
    <property type="match status" value="1"/>
</dbReference>
<dbReference type="CDD" id="cd00093">
    <property type="entry name" value="HTH_XRE"/>
    <property type="match status" value="1"/>
</dbReference>
<proteinExistence type="predicted"/>
<dbReference type="InterPro" id="IPR010982">
    <property type="entry name" value="Lambda_DNA-bd_dom_sf"/>
</dbReference>
<dbReference type="AlphaFoldDB" id="A0A4Z0GPT2"/>
<feature type="domain" description="HTH cro/C1-type" evidence="1">
    <location>
        <begin position="8"/>
        <end position="61"/>
    </location>
</feature>
<gene>
    <name evidence="2" type="ORF">E4665_08505</name>
</gene>
<dbReference type="OrthoDB" id="2988083at2"/>
<protein>
    <submittedName>
        <fullName evidence="2">XRE family transcriptional regulator</fullName>
    </submittedName>
</protein>
<evidence type="ECO:0000259" key="1">
    <source>
        <dbReference type="PROSITE" id="PS50943"/>
    </source>
</evidence>
<dbReference type="EMBL" id="SRJD01000008">
    <property type="protein sequence ID" value="TGA98278.1"/>
    <property type="molecule type" value="Genomic_DNA"/>
</dbReference>
<name>A0A4Z0GPT2_9BACL</name>
<dbReference type="InterPro" id="IPR053163">
    <property type="entry name" value="HTH-type_regulator_Rgg"/>
</dbReference>
<dbReference type="Pfam" id="PF21259">
    <property type="entry name" value="Rgg_C"/>
    <property type="match status" value="1"/>
</dbReference>
<dbReference type="RefSeq" id="WP_135348366.1">
    <property type="nucleotide sequence ID" value="NZ_SRJD01000008.1"/>
</dbReference>
<dbReference type="PANTHER" id="PTHR37038">
    <property type="entry name" value="TRANSCRIPTIONAL REGULATOR-RELATED"/>
    <property type="match status" value="1"/>
</dbReference>
<comment type="caution">
    <text evidence="2">The sequence shown here is derived from an EMBL/GenBank/DDBJ whole genome shotgun (WGS) entry which is preliminary data.</text>
</comment>
<dbReference type="Proteomes" id="UP000298347">
    <property type="component" value="Unassembled WGS sequence"/>
</dbReference>